<evidence type="ECO:0000313" key="5">
    <source>
        <dbReference type="Proteomes" id="UP001329825"/>
    </source>
</evidence>
<feature type="region of interest" description="Disordered" evidence="3">
    <location>
        <begin position="120"/>
        <end position="148"/>
    </location>
</feature>
<proteinExistence type="predicted"/>
<keyword evidence="2" id="KW-0496">Mitochondrion</keyword>
<evidence type="ECO:0000313" key="4">
    <source>
        <dbReference type="EMBL" id="WRT69640.1"/>
    </source>
</evidence>
<feature type="compositionally biased region" description="Acidic residues" evidence="3">
    <location>
        <begin position="138"/>
        <end position="148"/>
    </location>
</feature>
<dbReference type="PANTHER" id="PTHR28133:SF1">
    <property type="entry name" value="REQUIRED FOR RESPIRATORY GROWTH PROTEIN 7, MITOCHONDRIAL"/>
    <property type="match status" value="1"/>
</dbReference>
<protein>
    <recommendedName>
        <fullName evidence="6">Impact N-terminal domain-containing protein</fullName>
    </recommendedName>
</protein>
<sequence length="289" mass="31642">MTMSPLPLVRRRRSTLEIGTSFENHSLRYLNNELYMNLRRVGGAGDGGIDLRGWWWIPHTDTRPITSSSSAPTKSEVLVGERNIRRIRVIAQCKAEKKPLGPRAVRELEGVMSALKFRMNRCSPSSSSTSSEQPQGNEDSDLEVEEPDDLQEKDNMAILISQSGFTKSTMIQASSSNTPLMLVHLPGGQPMDSESTSTVSHSSISLSDPIESGDGFIGNAGGRESDREGEMGDQIEVQSLWWNKALSEGIIGGAIELRKTIGIKGVGVGLWMNGKKLGRCRPKSEGERD</sequence>
<comment type="subcellular location">
    <subcellularLocation>
        <location evidence="1">Mitochondrion</location>
    </subcellularLocation>
</comment>
<evidence type="ECO:0000256" key="1">
    <source>
        <dbReference type="ARBA" id="ARBA00004173"/>
    </source>
</evidence>
<dbReference type="Proteomes" id="UP001329825">
    <property type="component" value="Chromosome 9"/>
</dbReference>
<feature type="region of interest" description="Disordered" evidence="3">
    <location>
        <begin position="189"/>
        <end position="214"/>
    </location>
</feature>
<name>A0ABZ1D6G5_9TREE</name>
<accession>A0ABZ1D6G5</accession>
<dbReference type="InterPro" id="IPR018828">
    <property type="entry name" value="RRG7"/>
</dbReference>
<gene>
    <name evidence="4" type="ORF">IL334_006629</name>
</gene>
<feature type="compositionally biased region" description="Low complexity" evidence="3">
    <location>
        <begin position="193"/>
        <end position="207"/>
    </location>
</feature>
<dbReference type="Pfam" id="PF10356">
    <property type="entry name" value="RRG7"/>
    <property type="match status" value="1"/>
</dbReference>
<reference evidence="4 5" key="1">
    <citation type="submission" date="2024-01" db="EMBL/GenBank/DDBJ databases">
        <title>Comparative genomics of Cryptococcus and Kwoniella reveals pathogenesis evolution and contrasting modes of karyotype evolution via chromosome fusion or intercentromeric recombination.</title>
        <authorList>
            <person name="Coelho M.A."/>
            <person name="David-Palma M."/>
            <person name="Shea T."/>
            <person name="Bowers K."/>
            <person name="McGinley-Smith S."/>
            <person name="Mohammad A.W."/>
            <person name="Gnirke A."/>
            <person name="Yurkov A.M."/>
            <person name="Nowrousian M."/>
            <person name="Sun S."/>
            <person name="Cuomo C.A."/>
            <person name="Heitman J."/>
        </authorList>
    </citation>
    <scope>NUCLEOTIDE SEQUENCE [LARGE SCALE GENOMIC DNA]</scope>
    <source>
        <strain evidence="4">CBS 11374</strain>
    </source>
</reference>
<evidence type="ECO:0000256" key="2">
    <source>
        <dbReference type="ARBA" id="ARBA00023128"/>
    </source>
</evidence>
<organism evidence="4 5">
    <name type="scientific">Kwoniella shivajii</name>
    <dbReference type="NCBI Taxonomy" id="564305"/>
    <lineage>
        <taxon>Eukaryota</taxon>
        <taxon>Fungi</taxon>
        <taxon>Dikarya</taxon>
        <taxon>Basidiomycota</taxon>
        <taxon>Agaricomycotina</taxon>
        <taxon>Tremellomycetes</taxon>
        <taxon>Tremellales</taxon>
        <taxon>Cryptococcaceae</taxon>
        <taxon>Kwoniella</taxon>
    </lineage>
</organism>
<dbReference type="RefSeq" id="XP_062794379.1">
    <property type="nucleotide sequence ID" value="XM_062938328.1"/>
</dbReference>
<evidence type="ECO:0008006" key="6">
    <source>
        <dbReference type="Google" id="ProtNLM"/>
    </source>
</evidence>
<dbReference type="EMBL" id="CP141889">
    <property type="protein sequence ID" value="WRT69640.1"/>
    <property type="molecule type" value="Genomic_DNA"/>
</dbReference>
<dbReference type="GeneID" id="87958759"/>
<keyword evidence="5" id="KW-1185">Reference proteome</keyword>
<evidence type="ECO:0000256" key="3">
    <source>
        <dbReference type="SAM" id="MobiDB-lite"/>
    </source>
</evidence>
<dbReference type="PANTHER" id="PTHR28133">
    <property type="entry name" value="REQUIRED FOR RESPIRATORY GROWTH PROTEIN 7, MITOCHONDRIAL"/>
    <property type="match status" value="1"/>
</dbReference>